<evidence type="ECO:0000256" key="1">
    <source>
        <dbReference type="ARBA" id="ARBA00004947"/>
    </source>
</evidence>
<evidence type="ECO:0000256" key="2">
    <source>
        <dbReference type="ARBA" id="ARBA00007637"/>
    </source>
</evidence>
<dbReference type="EMBL" id="JBEZVE010000014">
    <property type="protein sequence ID" value="MEU3783975.1"/>
    <property type="molecule type" value="Genomic_DNA"/>
</dbReference>
<dbReference type="PANTHER" id="PTHR43725:SF53">
    <property type="entry name" value="UDP-ARABINOSE 4-EPIMERASE 1"/>
    <property type="match status" value="1"/>
</dbReference>
<evidence type="ECO:0000256" key="3">
    <source>
        <dbReference type="ARBA" id="ARBA00018569"/>
    </source>
</evidence>
<dbReference type="PANTHER" id="PTHR43725">
    <property type="entry name" value="UDP-GLUCOSE 4-EPIMERASE"/>
    <property type="match status" value="1"/>
</dbReference>
<comment type="similarity">
    <text evidence="2">Belongs to the NAD(P)-dependent epimerase/dehydratase family.</text>
</comment>
<dbReference type="Proteomes" id="UP001550739">
    <property type="component" value="Unassembled WGS sequence"/>
</dbReference>
<proteinExistence type="inferred from homology"/>
<evidence type="ECO:0000259" key="6">
    <source>
        <dbReference type="Pfam" id="PF01370"/>
    </source>
</evidence>
<sequence length="315" mass="33381">MKILVTGAAGYVGRAVVNDLLTHGEQVVALVHEQMPDFPDGVDTLRADLLDGRALAAAVRDTDGICHLAGLARARLGNRPPAHYHAVNVTGTAHVLDSMAAETERTGRPGSLVFASTSTVYGHPARQPVDEASARDLINPYATSKAAAEDLIGQQTDTGALGATTLRIFNAAGASAGRADQDQSRIIPRAVAAATRPTSPLEINGDGTAVRDFVHVRDVAAAFTRALRANSPGRQAVYNLGAHPASVREVVESVVRLTGRPLPLQHRPAVEQEARVLIADTTAISTELDWTPTTEGLDDLVRDQWRAVLRAEATR</sequence>
<dbReference type="Gene3D" id="3.90.25.10">
    <property type="entry name" value="UDP-galactose 4-epimerase, domain 1"/>
    <property type="match status" value="1"/>
</dbReference>
<evidence type="ECO:0000256" key="4">
    <source>
        <dbReference type="ARBA" id="ARBA00031367"/>
    </source>
</evidence>
<accession>A0ABV2ZPG9</accession>
<comment type="caution">
    <text evidence="7">The sequence shown here is derived from an EMBL/GenBank/DDBJ whole genome shotgun (WGS) entry which is preliminary data.</text>
</comment>
<reference evidence="7 8" key="1">
    <citation type="submission" date="2024-06" db="EMBL/GenBank/DDBJ databases">
        <title>The Natural Products Discovery Center: Release of the First 8490 Sequenced Strains for Exploring Actinobacteria Biosynthetic Diversity.</title>
        <authorList>
            <person name="Kalkreuter E."/>
            <person name="Kautsar S.A."/>
            <person name="Yang D."/>
            <person name="Bader C.D."/>
            <person name="Teijaro C.N."/>
            <person name="Fluegel L."/>
            <person name="Davis C.M."/>
            <person name="Simpson J.R."/>
            <person name="Lauterbach L."/>
            <person name="Steele A.D."/>
            <person name="Gui C."/>
            <person name="Meng S."/>
            <person name="Li G."/>
            <person name="Viehrig K."/>
            <person name="Ye F."/>
            <person name="Su P."/>
            <person name="Kiefer A.F."/>
            <person name="Nichols A."/>
            <person name="Cepeda A.J."/>
            <person name="Yan W."/>
            <person name="Fan B."/>
            <person name="Jiang Y."/>
            <person name="Adhikari A."/>
            <person name="Zheng C.-J."/>
            <person name="Schuster L."/>
            <person name="Cowan T.M."/>
            <person name="Smanski M.J."/>
            <person name="Chevrette M.G."/>
            <person name="De Carvalho L.P.S."/>
            <person name="Shen B."/>
        </authorList>
    </citation>
    <scope>NUCLEOTIDE SEQUENCE [LARGE SCALE GENOMIC DNA]</scope>
    <source>
        <strain evidence="7 8">NPDC033843</strain>
    </source>
</reference>
<dbReference type="Gene3D" id="3.40.50.720">
    <property type="entry name" value="NAD(P)-binding Rossmann-like Domain"/>
    <property type="match status" value="1"/>
</dbReference>
<keyword evidence="8" id="KW-1185">Reference proteome</keyword>
<gene>
    <name evidence="7" type="ORF">AB0E89_26090</name>
</gene>
<organism evidence="7 8">
    <name type="scientific">Streptomyces sp. 900129855</name>
    <dbReference type="NCBI Taxonomy" id="3155129"/>
    <lineage>
        <taxon>Bacteria</taxon>
        <taxon>Bacillati</taxon>
        <taxon>Actinomycetota</taxon>
        <taxon>Actinomycetes</taxon>
        <taxon>Kitasatosporales</taxon>
        <taxon>Streptomycetaceae</taxon>
        <taxon>Streptomyces</taxon>
    </lineage>
</organism>
<comment type="pathway">
    <text evidence="1">Carbohydrate metabolism; galactose metabolism.</text>
</comment>
<dbReference type="InterPro" id="IPR036291">
    <property type="entry name" value="NAD(P)-bd_dom_sf"/>
</dbReference>
<dbReference type="RefSeq" id="WP_334581136.1">
    <property type="nucleotide sequence ID" value="NZ_JBEZVE010000014.1"/>
</dbReference>
<protein>
    <recommendedName>
        <fullName evidence="3">UDP-glucose 4-epimerase</fullName>
    </recommendedName>
    <alternativeName>
        <fullName evidence="5">Galactowaldenase</fullName>
    </alternativeName>
    <alternativeName>
        <fullName evidence="4">UDP-galactose 4-epimerase</fullName>
    </alternativeName>
</protein>
<evidence type="ECO:0000313" key="7">
    <source>
        <dbReference type="EMBL" id="MEU3783975.1"/>
    </source>
</evidence>
<dbReference type="Pfam" id="PF01370">
    <property type="entry name" value="Epimerase"/>
    <property type="match status" value="1"/>
</dbReference>
<feature type="domain" description="NAD-dependent epimerase/dehydratase" evidence="6">
    <location>
        <begin position="3"/>
        <end position="241"/>
    </location>
</feature>
<name>A0ABV2ZPG9_9ACTN</name>
<evidence type="ECO:0000256" key="5">
    <source>
        <dbReference type="ARBA" id="ARBA00033067"/>
    </source>
</evidence>
<dbReference type="SUPFAM" id="SSF51735">
    <property type="entry name" value="NAD(P)-binding Rossmann-fold domains"/>
    <property type="match status" value="1"/>
</dbReference>
<dbReference type="InterPro" id="IPR001509">
    <property type="entry name" value="Epimerase_deHydtase"/>
</dbReference>
<evidence type="ECO:0000313" key="8">
    <source>
        <dbReference type="Proteomes" id="UP001550739"/>
    </source>
</evidence>